<keyword evidence="7" id="KW-0032">Aminotransferase</keyword>
<dbReference type="InterPro" id="IPR036390">
    <property type="entry name" value="WH_DNA-bd_sf"/>
</dbReference>
<dbReference type="SUPFAM" id="SSF53383">
    <property type="entry name" value="PLP-dependent transferases"/>
    <property type="match status" value="1"/>
</dbReference>
<keyword evidence="7" id="KW-0808">Transferase</keyword>
<dbReference type="InterPro" id="IPR004839">
    <property type="entry name" value="Aminotransferase_I/II_large"/>
</dbReference>
<evidence type="ECO:0000256" key="5">
    <source>
        <dbReference type="ARBA" id="ARBA00023163"/>
    </source>
</evidence>
<feature type="domain" description="HTH gntR-type" evidence="6">
    <location>
        <begin position="19"/>
        <end position="87"/>
    </location>
</feature>
<evidence type="ECO:0000256" key="4">
    <source>
        <dbReference type="ARBA" id="ARBA00023125"/>
    </source>
</evidence>
<keyword evidence="3" id="KW-0805">Transcription regulation</keyword>
<dbReference type="Pfam" id="PF00155">
    <property type="entry name" value="Aminotran_1_2"/>
    <property type="match status" value="1"/>
</dbReference>
<protein>
    <submittedName>
        <fullName evidence="7">PLP-dependent aminotransferase family protein</fullName>
    </submittedName>
</protein>
<keyword evidence="5" id="KW-0804">Transcription</keyword>
<dbReference type="InterPro" id="IPR036388">
    <property type="entry name" value="WH-like_DNA-bd_sf"/>
</dbReference>
<keyword evidence="8" id="KW-1185">Reference proteome</keyword>
<keyword evidence="4" id="KW-0238">DNA-binding</keyword>
<dbReference type="RefSeq" id="WP_425309538.1">
    <property type="nucleotide sequence ID" value="NZ_CP154795.1"/>
</dbReference>
<dbReference type="Proteomes" id="UP001442841">
    <property type="component" value="Chromosome"/>
</dbReference>
<evidence type="ECO:0000256" key="1">
    <source>
        <dbReference type="ARBA" id="ARBA00005384"/>
    </source>
</evidence>
<gene>
    <name evidence="7" type="ORF">AADG42_12480</name>
</gene>
<evidence type="ECO:0000259" key="6">
    <source>
        <dbReference type="PROSITE" id="PS50949"/>
    </source>
</evidence>
<dbReference type="PANTHER" id="PTHR46577">
    <property type="entry name" value="HTH-TYPE TRANSCRIPTIONAL REGULATORY PROTEIN GABR"/>
    <property type="match status" value="1"/>
</dbReference>
<name>A0ABZ3FPU8_9ACTN</name>
<evidence type="ECO:0000313" key="7">
    <source>
        <dbReference type="EMBL" id="XAN08083.1"/>
    </source>
</evidence>
<evidence type="ECO:0000313" key="8">
    <source>
        <dbReference type="Proteomes" id="UP001442841"/>
    </source>
</evidence>
<reference evidence="7 8" key="1">
    <citation type="submission" date="2024-04" db="EMBL/GenBank/DDBJ databases">
        <title>Isolation of an actinomycete strain from pig manure.</title>
        <authorList>
            <person name="Gong T."/>
            <person name="Yu Z."/>
            <person name="An M."/>
            <person name="Wei C."/>
            <person name="Yang W."/>
            <person name="Liu L."/>
        </authorList>
    </citation>
    <scope>NUCLEOTIDE SEQUENCE [LARGE SCALE GENOMIC DNA]</scope>
    <source>
        <strain evidence="7 8">ZF39</strain>
    </source>
</reference>
<dbReference type="InterPro" id="IPR000524">
    <property type="entry name" value="Tscrpt_reg_HTH_GntR"/>
</dbReference>
<sequence length="462" mass="49009">MRTTPELSLPITLDRGSHVSLPDQIAAAVRDLVGTGVLVADDPLPSTRALATQLGVSRGSVVQAYDQLLAEGWLIARTGGGTRVNPKVRAVRPPEADLPVPVPAVEAGPPAIDLRPGQPMEASLVDATWRSAWRRAADEPLGAEVPILGLTELRVAIAEHLRRMRAVVRPAELIAVTAGGRQGLSLLLAATGACRVGVENPGYPSMRRVLVRAGVEVVPLAADARGLIPERLPDPAPDLVLVTPSHQYPLGGSLPVDRRQALLAWATATDTWIVEDDYDSELRYTSQPLPALTAMDGGERVALLGTFSKTLTPALATGFIVVPPALVAAVLDARRDLGMPVSLVTQRAVAHYLEAGGLTRHTQRMRHLYRRRRDRVVAALDGLAGVRVRPMDGGLHVVVEIEGDEGSLVDGLRDAGVLVSGLSRYWSDSDARSGIVFGFGSVSDAELETGLGVIADVLRTVV</sequence>
<dbReference type="InterPro" id="IPR015424">
    <property type="entry name" value="PyrdxlP-dep_Trfase"/>
</dbReference>
<dbReference type="GO" id="GO:0008483">
    <property type="term" value="F:transaminase activity"/>
    <property type="evidence" value="ECO:0007669"/>
    <property type="project" value="UniProtKB-KW"/>
</dbReference>
<evidence type="ECO:0000256" key="3">
    <source>
        <dbReference type="ARBA" id="ARBA00023015"/>
    </source>
</evidence>
<dbReference type="PANTHER" id="PTHR46577:SF1">
    <property type="entry name" value="HTH-TYPE TRANSCRIPTIONAL REGULATORY PROTEIN GABR"/>
    <property type="match status" value="1"/>
</dbReference>
<accession>A0ABZ3FPU8</accession>
<comment type="similarity">
    <text evidence="1">In the C-terminal section; belongs to the class-I pyridoxal-phosphate-dependent aminotransferase family.</text>
</comment>
<dbReference type="Gene3D" id="1.10.10.10">
    <property type="entry name" value="Winged helix-like DNA-binding domain superfamily/Winged helix DNA-binding domain"/>
    <property type="match status" value="1"/>
</dbReference>
<organism evidence="7 8">
    <name type="scientific">Ammonicoccus fulvus</name>
    <dbReference type="NCBI Taxonomy" id="3138240"/>
    <lineage>
        <taxon>Bacteria</taxon>
        <taxon>Bacillati</taxon>
        <taxon>Actinomycetota</taxon>
        <taxon>Actinomycetes</taxon>
        <taxon>Propionibacteriales</taxon>
        <taxon>Propionibacteriaceae</taxon>
        <taxon>Ammonicoccus</taxon>
    </lineage>
</organism>
<dbReference type="PRINTS" id="PR00035">
    <property type="entry name" value="HTHGNTR"/>
</dbReference>
<dbReference type="Pfam" id="PF00392">
    <property type="entry name" value="GntR"/>
    <property type="match status" value="1"/>
</dbReference>
<dbReference type="Gene3D" id="3.40.640.10">
    <property type="entry name" value="Type I PLP-dependent aspartate aminotransferase-like (Major domain)"/>
    <property type="match status" value="1"/>
</dbReference>
<dbReference type="CDD" id="cd07377">
    <property type="entry name" value="WHTH_GntR"/>
    <property type="match status" value="1"/>
</dbReference>
<dbReference type="EMBL" id="CP154795">
    <property type="protein sequence ID" value="XAN08083.1"/>
    <property type="molecule type" value="Genomic_DNA"/>
</dbReference>
<proteinExistence type="inferred from homology"/>
<dbReference type="PROSITE" id="PS50949">
    <property type="entry name" value="HTH_GNTR"/>
    <property type="match status" value="1"/>
</dbReference>
<dbReference type="SUPFAM" id="SSF46785">
    <property type="entry name" value="Winged helix' DNA-binding domain"/>
    <property type="match status" value="1"/>
</dbReference>
<dbReference type="SMART" id="SM00345">
    <property type="entry name" value="HTH_GNTR"/>
    <property type="match status" value="1"/>
</dbReference>
<evidence type="ECO:0000256" key="2">
    <source>
        <dbReference type="ARBA" id="ARBA00022898"/>
    </source>
</evidence>
<dbReference type="InterPro" id="IPR051446">
    <property type="entry name" value="HTH_trans_reg/aminotransferase"/>
</dbReference>
<dbReference type="InterPro" id="IPR015421">
    <property type="entry name" value="PyrdxlP-dep_Trfase_major"/>
</dbReference>
<keyword evidence="2" id="KW-0663">Pyridoxal phosphate</keyword>
<dbReference type="CDD" id="cd00609">
    <property type="entry name" value="AAT_like"/>
    <property type="match status" value="1"/>
</dbReference>